<keyword evidence="6 17" id="KW-0813">Transport</keyword>
<sequence>MIFKWIEVIFLGVSFWCFFSKCISVAHLSMCLFAVSMMNFEEVMVCSCFFLDFFSKQMLLLLVWLAMSIMVFVEKGVKVLLMNLLNLVCLFFFCSKSFLVLFVLFELSIFPILVLILGWGPQPERVEAGTFMFLYTLLCSSPLFMMTAFSTSLGEGEILWLSVFSDSPFHLFEGYGLSIFFLLGFLAKIPIFITHVWLPKAHVEATLEGSMILAGILLKLGVFGVFRVFGLFNFLFEKSFILITSISLLGGVVGSLLALASDDMKMVVAYASVSHMNVLILSLFTQKVLGKEGSIITCFAHGLGSSFLFFAVYTVYSSTHSRSMLLNKGVSGIFPILVLISFSSWVINISIPPTFGFWGELLSILSPISFIPEMALLLGIYFVVSSTYSMFSYGILTHSEASVYCKKKAGFLVEIFGAFMLVCPLVILYFSFF</sequence>
<evidence type="ECO:0000256" key="12">
    <source>
        <dbReference type="ARBA" id="ARBA00023027"/>
    </source>
</evidence>
<keyword evidence="15 17" id="KW-0472">Membrane</keyword>
<evidence type="ECO:0000256" key="11">
    <source>
        <dbReference type="ARBA" id="ARBA00022989"/>
    </source>
</evidence>
<evidence type="ECO:0000256" key="9">
    <source>
        <dbReference type="ARBA" id="ARBA00022967"/>
    </source>
</evidence>
<dbReference type="EMBL" id="MT113906">
    <property type="protein sequence ID" value="QIK02016.1"/>
    <property type="molecule type" value="Genomic_DNA"/>
</dbReference>
<dbReference type="Pfam" id="PF00361">
    <property type="entry name" value="Proton_antipo_M"/>
    <property type="match status" value="1"/>
</dbReference>
<keyword evidence="9" id="KW-1278">Translocase</keyword>
<dbReference type="EC" id="7.1.1.2" evidence="4 17"/>
<dbReference type="GO" id="GO:0008137">
    <property type="term" value="F:NADH dehydrogenase (ubiquinone) activity"/>
    <property type="evidence" value="ECO:0007669"/>
    <property type="project" value="UniProtKB-UniRule"/>
</dbReference>
<comment type="catalytic activity">
    <reaction evidence="16 17">
        <text>a ubiquinone + NADH + 5 H(+)(in) = a ubiquinol + NAD(+) + 4 H(+)(out)</text>
        <dbReference type="Rhea" id="RHEA:29091"/>
        <dbReference type="Rhea" id="RHEA-COMP:9565"/>
        <dbReference type="Rhea" id="RHEA-COMP:9566"/>
        <dbReference type="ChEBI" id="CHEBI:15378"/>
        <dbReference type="ChEBI" id="CHEBI:16389"/>
        <dbReference type="ChEBI" id="CHEBI:17976"/>
        <dbReference type="ChEBI" id="CHEBI:57540"/>
        <dbReference type="ChEBI" id="CHEBI:57945"/>
        <dbReference type="EC" id="7.1.1.2"/>
    </reaction>
</comment>
<keyword evidence="13 17" id="KW-0830">Ubiquinone</keyword>
<protein>
    <recommendedName>
        <fullName evidence="5 17">NADH-ubiquinone oxidoreductase chain 4</fullName>
        <ecNumber evidence="4 17">7.1.1.2</ecNumber>
    </recommendedName>
</protein>
<evidence type="ECO:0000256" key="3">
    <source>
        <dbReference type="ARBA" id="ARBA00009025"/>
    </source>
</evidence>
<feature type="transmembrane region" description="Helical" evidence="17">
    <location>
        <begin position="375"/>
        <end position="397"/>
    </location>
</feature>
<dbReference type="AlphaFoldDB" id="A0A6G7SJU4"/>
<geneLocation type="mitochondrion" evidence="19"/>
<evidence type="ECO:0000256" key="2">
    <source>
        <dbReference type="ARBA" id="ARBA00004225"/>
    </source>
</evidence>
<feature type="transmembrane region" description="Helical" evidence="17">
    <location>
        <begin position="174"/>
        <end position="198"/>
    </location>
</feature>
<evidence type="ECO:0000313" key="19">
    <source>
        <dbReference type="EMBL" id="QIK02016.1"/>
    </source>
</evidence>
<keyword evidence="7 17" id="KW-0679">Respiratory chain</keyword>
<gene>
    <name evidence="19" type="primary">NAD4</name>
</gene>
<evidence type="ECO:0000256" key="1">
    <source>
        <dbReference type="ARBA" id="ARBA00003257"/>
    </source>
</evidence>
<dbReference type="InterPro" id="IPR003918">
    <property type="entry name" value="NADH_UbQ_OxRdtase"/>
</dbReference>
<dbReference type="GO" id="GO:0042773">
    <property type="term" value="P:ATP synthesis coupled electron transport"/>
    <property type="evidence" value="ECO:0007669"/>
    <property type="project" value="InterPro"/>
</dbReference>
<feature type="transmembrane region" description="Helical" evidence="17">
    <location>
        <begin position="336"/>
        <end position="355"/>
    </location>
</feature>
<evidence type="ECO:0000256" key="6">
    <source>
        <dbReference type="ARBA" id="ARBA00022448"/>
    </source>
</evidence>
<evidence type="ECO:0000256" key="16">
    <source>
        <dbReference type="ARBA" id="ARBA00049551"/>
    </source>
</evidence>
<feature type="transmembrane region" description="Helical" evidence="17">
    <location>
        <begin position="131"/>
        <end position="154"/>
    </location>
</feature>
<feature type="transmembrane region" description="Helical" evidence="17">
    <location>
        <begin position="97"/>
        <end position="119"/>
    </location>
</feature>
<evidence type="ECO:0000256" key="13">
    <source>
        <dbReference type="ARBA" id="ARBA00023075"/>
    </source>
</evidence>
<evidence type="ECO:0000256" key="17">
    <source>
        <dbReference type="RuleBase" id="RU003297"/>
    </source>
</evidence>
<keyword evidence="12 17" id="KW-0520">NAD</keyword>
<name>A0A6G7SJU4_9NEOP</name>
<organism evidence="19">
    <name type="scientific">Columbicola macrourae</name>
    <dbReference type="NCBI Taxonomy" id="128993"/>
    <lineage>
        <taxon>Eukaryota</taxon>
        <taxon>Metazoa</taxon>
        <taxon>Ecdysozoa</taxon>
        <taxon>Arthropoda</taxon>
        <taxon>Hexapoda</taxon>
        <taxon>Insecta</taxon>
        <taxon>Pterygota</taxon>
        <taxon>Neoptera</taxon>
        <taxon>Paraneoptera</taxon>
        <taxon>Psocodea</taxon>
        <taxon>Troctomorpha</taxon>
        <taxon>Phthiraptera</taxon>
        <taxon>Ischnocera</taxon>
        <taxon>Philopteridae</taxon>
        <taxon>Columbicola</taxon>
    </lineage>
</organism>
<dbReference type="PANTHER" id="PTHR43507">
    <property type="entry name" value="NADH-UBIQUINONE OXIDOREDUCTASE CHAIN 4"/>
    <property type="match status" value="1"/>
</dbReference>
<comment type="function">
    <text evidence="17">Core subunit of the mitochondrial membrane respiratory chain NADH dehydrogenase (Complex I) which catalyzes electron transfer from NADH through the respiratory chain, using ubiquinone as an electron acceptor. Essential for the catalytic activity and assembly of complex I.</text>
</comment>
<evidence type="ECO:0000256" key="10">
    <source>
        <dbReference type="ARBA" id="ARBA00022982"/>
    </source>
</evidence>
<proteinExistence type="inferred from homology"/>
<evidence type="ECO:0000256" key="14">
    <source>
        <dbReference type="ARBA" id="ARBA00023128"/>
    </source>
</evidence>
<dbReference type="PANTHER" id="PTHR43507:SF20">
    <property type="entry name" value="NADH-UBIQUINONE OXIDOREDUCTASE CHAIN 4"/>
    <property type="match status" value="1"/>
</dbReference>
<evidence type="ECO:0000259" key="18">
    <source>
        <dbReference type="Pfam" id="PF00361"/>
    </source>
</evidence>
<dbReference type="PRINTS" id="PR01437">
    <property type="entry name" value="NUOXDRDTASE4"/>
</dbReference>
<feature type="transmembrane region" description="Helical" evidence="17">
    <location>
        <begin position="267"/>
        <end position="288"/>
    </location>
</feature>
<dbReference type="GO" id="GO:0048039">
    <property type="term" value="F:ubiquinone binding"/>
    <property type="evidence" value="ECO:0007669"/>
    <property type="project" value="TreeGrafter"/>
</dbReference>
<feature type="transmembrane region" description="Helical" evidence="17">
    <location>
        <begin position="210"/>
        <end position="234"/>
    </location>
</feature>
<accession>A0A6G7SJU4</accession>
<evidence type="ECO:0000256" key="4">
    <source>
        <dbReference type="ARBA" id="ARBA00012944"/>
    </source>
</evidence>
<feature type="transmembrane region" description="Helical" evidence="17">
    <location>
        <begin position="409"/>
        <end position="432"/>
    </location>
</feature>
<keyword evidence="8 17" id="KW-0812">Transmembrane</keyword>
<dbReference type="InterPro" id="IPR001750">
    <property type="entry name" value="ND/Mrp_TM"/>
</dbReference>
<comment type="function">
    <text evidence="1">Core subunit of the mitochondrial membrane respiratory chain NADH dehydrogenase (Complex I) that is believed to belong to the minimal assembly required for catalysis. Complex I functions in the transfer of electrons from NADH to the respiratory chain. The immediate electron acceptor for the enzyme is believed to be ubiquinone.</text>
</comment>
<keyword evidence="14 17" id="KW-0496">Mitochondrion</keyword>
<comment type="similarity">
    <text evidence="3 17">Belongs to the complex I subunit 4 family.</text>
</comment>
<feature type="transmembrane region" description="Helical" evidence="17">
    <location>
        <begin position="294"/>
        <end position="316"/>
    </location>
</feature>
<feature type="transmembrane region" description="Helical" evidence="17">
    <location>
        <begin position="240"/>
        <end position="260"/>
    </location>
</feature>
<dbReference type="GO" id="GO:0015990">
    <property type="term" value="P:electron transport coupled proton transport"/>
    <property type="evidence" value="ECO:0007669"/>
    <property type="project" value="TreeGrafter"/>
</dbReference>
<dbReference type="GO" id="GO:0031966">
    <property type="term" value="C:mitochondrial membrane"/>
    <property type="evidence" value="ECO:0007669"/>
    <property type="project" value="UniProtKB-SubCell"/>
</dbReference>
<evidence type="ECO:0000256" key="5">
    <source>
        <dbReference type="ARBA" id="ARBA00021006"/>
    </source>
</evidence>
<evidence type="ECO:0000256" key="8">
    <source>
        <dbReference type="ARBA" id="ARBA00022692"/>
    </source>
</evidence>
<keyword evidence="11 17" id="KW-1133">Transmembrane helix</keyword>
<evidence type="ECO:0000256" key="7">
    <source>
        <dbReference type="ARBA" id="ARBA00022660"/>
    </source>
</evidence>
<evidence type="ECO:0000256" key="15">
    <source>
        <dbReference type="ARBA" id="ARBA00023136"/>
    </source>
</evidence>
<comment type="subcellular location">
    <subcellularLocation>
        <location evidence="2 17">Mitochondrion membrane</location>
        <topology evidence="2 17">Multi-pass membrane protein</topology>
    </subcellularLocation>
</comment>
<keyword evidence="10 17" id="KW-0249">Electron transport</keyword>
<feature type="domain" description="NADH:quinone oxidoreductase/Mrp antiporter transmembrane" evidence="18">
    <location>
        <begin position="95"/>
        <end position="374"/>
    </location>
</feature>
<feature type="transmembrane region" description="Helical" evidence="17">
    <location>
        <begin position="58"/>
        <end position="77"/>
    </location>
</feature>
<reference evidence="19" key="1">
    <citation type="submission" date="2020-02" db="EMBL/GenBank/DDBJ databases">
        <title>Mitochondrial genomes of Columbicola feather lice are highly fragmented, indicating repeated evolution of minicircle-type genomes in parasitic lice.</title>
        <authorList>
            <person name="Sweet A."/>
            <person name="Johnson K."/>
            <person name="Cameron S."/>
        </authorList>
    </citation>
    <scope>NUCLEOTIDE SEQUENCE</scope>
    <source>
        <strain evidence="19">44-9</strain>
        <tissue evidence="19">Whole louse</tissue>
    </source>
</reference>
<dbReference type="GO" id="GO:0003954">
    <property type="term" value="F:NADH dehydrogenase activity"/>
    <property type="evidence" value="ECO:0007669"/>
    <property type="project" value="TreeGrafter"/>
</dbReference>